<name>A0A511YYI0_9CELL</name>
<sequence>MIAEAVVAGAERHAGELLGVGTARWHHSAGVATAAASLSRMFSEEDAELLVAAAWLHDIGYCAELLDTGFHPLDGARHLRALGAPDRLCRLIANHTGAWAEAESRGLAELLTAEFPAEQSPVADALTYADLTTGPAGQPLSAEERIAEILERYEAGHVVHRSIRQVTPELLATVRRVEQTLAPVQPR</sequence>
<keyword evidence="2" id="KW-0378">Hydrolase</keyword>
<keyword evidence="3" id="KW-1185">Reference proteome</keyword>
<dbReference type="AlphaFoldDB" id="A0A511YYI0"/>
<dbReference type="SUPFAM" id="SSF109604">
    <property type="entry name" value="HD-domain/PDEase-like"/>
    <property type="match status" value="1"/>
</dbReference>
<dbReference type="InterPro" id="IPR006674">
    <property type="entry name" value="HD_domain"/>
</dbReference>
<protein>
    <submittedName>
        <fullName evidence="2">Metal-dependent phosphohydrolase, HD subdomain protein</fullName>
    </submittedName>
</protein>
<evidence type="ECO:0000313" key="3">
    <source>
        <dbReference type="Proteomes" id="UP000321484"/>
    </source>
</evidence>
<evidence type="ECO:0000313" key="2">
    <source>
        <dbReference type="EMBL" id="GEN80244.1"/>
    </source>
</evidence>
<dbReference type="CDD" id="cd00077">
    <property type="entry name" value="HDc"/>
    <property type="match status" value="1"/>
</dbReference>
<comment type="caution">
    <text evidence="2">The sequence shown here is derived from an EMBL/GenBank/DDBJ whole genome shotgun (WGS) entry which is preliminary data.</text>
</comment>
<dbReference type="Gene3D" id="1.10.3210.10">
    <property type="entry name" value="Hypothetical protein af1432"/>
    <property type="match status" value="1"/>
</dbReference>
<evidence type="ECO:0000259" key="1">
    <source>
        <dbReference type="Pfam" id="PF01966"/>
    </source>
</evidence>
<proteinExistence type="predicted"/>
<dbReference type="Pfam" id="PF01966">
    <property type="entry name" value="HD"/>
    <property type="match status" value="1"/>
</dbReference>
<organism evidence="2 3">
    <name type="scientific">Actinotalea fermentans</name>
    <dbReference type="NCBI Taxonomy" id="43671"/>
    <lineage>
        <taxon>Bacteria</taxon>
        <taxon>Bacillati</taxon>
        <taxon>Actinomycetota</taxon>
        <taxon>Actinomycetes</taxon>
        <taxon>Micrococcales</taxon>
        <taxon>Cellulomonadaceae</taxon>
        <taxon>Actinotalea</taxon>
    </lineage>
</organism>
<dbReference type="Proteomes" id="UP000321484">
    <property type="component" value="Unassembled WGS sequence"/>
</dbReference>
<dbReference type="EMBL" id="BJYK01000005">
    <property type="protein sequence ID" value="GEN80244.1"/>
    <property type="molecule type" value="Genomic_DNA"/>
</dbReference>
<dbReference type="InterPro" id="IPR003607">
    <property type="entry name" value="HD/PDEase_dom"/>
</dbReference>
<dbReference type="RefSeq" id="WP_222594381.1">
    <property type="nucleotide sequence ID" value="NZ_BJYK01000005.1"/>
</dbReference>
<dbReference type="GO" id="GO:0016787">
    <property type="term" value="F:hydrolase activity"/>
    <property type="evidence" value="ECO:0007669"/>
    <property type="project" value="UniProtKB-KW"/>
</dbReference>
<accession>A0A511YYI0</accession>
<reference evidence="2 3" key="1">
    <citation type="submission" date="2019-07" db="EMBL/GenBank/DDBJ databases">
        <title>Whole genome shotgun sequence of Actinotalea fermentans NBRC 105374.</title>
        <authorList>
            <person name="Hosoyama A."/>
            <person name="Uohara A."/>
            <person name="Ohji S."/>
            <person name="Ichikawa N."/>
        </authorList>
    </citation>
    <scope>NUCLEOTIDE SEQUENCE [LARGE SCALE GENOMIC DNA]</scope>
    <source>
        <strain evidence="2 3">NBRC 105374</strain>
    </source>
</reference>
<dbReference type="NCBIfam" id="TIGR00277">
    <property type="entry name" value="HDIG"/>
    <property type="match status" value="1"/>
</dbReference>
<feature type="domain" description="HD" evidence="1">
    <location>
        <begin position="24"/>
        <end position="155"/>
    </location>
</feature>
<gene>
    <name evidence="2" type="ORF">AFE02nite_19780</name>
</gene>
<dbReference type="InterPro" id="IPR006675">
    <property type="entry name" value="HDIG_dom"/>
</dbReference>